<evidence type="ECO:0000256" key="3">
    <source>
        <dbReference type="ARBA" id="ARBA00022448"/>
    </source>
</evidence>
<protein>
    <recommendedName>
        <fullName evidence="13">Cation/H+ exchanger transmembrane domain-containing protein</fullName>
    </recommendedName>
</protein>
<dbReference type="InterPro" id="IPR006153">
    <property type="entry name" value="Cation/H_exchanger_TM"/>
</dbReference>
<keyword evidence="4" id="KW-0050">Antiport</keyword>
<evidence type="ECO:0000256" key="6">
    <source>
        <dbReference type="ARBA" id="ARBA00022989"/>
    </source>
</evidence>
<keyword evidence="6 12" id="KW-1133">Transmembrane helix</keyword>
<feature type="compositionally biased region" description="Low complexity" evidence="11">
    <location>
        <begin position="606"/>
        <end position="626"/>
    </location>
</feature>
<name>A0AAN6G9D6_9BASI</name>
<feature type="region of interest" description="Disordered" evidence="11">
    <location>
        <begin position="498"/>
        <end position="701"/>
    </location>
</feature>
<keyword evidence="5 12" id="KW-0812">Transmembrane</keyword>
<dbReference type="GO" id="GO:0005886">
    <property type="term" value="C:plasma membrane"/>
    <property type="evidence" value="ECO:0007669"/>
    <property type="project" value="InterPro"/>
</dbReference>
<feature type="transmembrane region" description="Helical" evidence="12">
    <location>
        <begin position="408"/>
        <end position="431"/>
    </location>
</feature>
<keyword evidence="8" id="KW-0406">Ion transport</keyword>
<evidence type="ECO:0000256" key="9">
    <source>
        <dbReference type="ARBA" id="ARBA00023136"/>
    </source>
</evidence>
<gene>
    <name evidence="14" type="ORF">OC842_005967</name>
</gene>
<keyword evidence="15" id="KW-1185">Reference proteome</keyword>
<keyword evidence="9 12" id="KW-0472">Membrane</keyword>
<dbReference type="PANTHER" id="PTHR31382">
    <property type="entry name" value="NA(+)/H(+) ANTIPORTER"/>
    <property type="match status" value="1"/>
</dbReference>
<evidence type="ECO:0000259" key="13">
    <source>
        <dbReference type="Pfam" id="PF00999"/>
    </source>
</evidence>
<organism evidence="14 15">
    <name type="scientific">Tilletia horrida</name>
    <dbReference type="NCBI Taxonomy" id="155126"/>
    <lineage>
        <taxon>Eukaryota</taxon>
        <taxon>Fungi</taxon>
        <taxon>Dikarya</taxon>
        <taxon>Basidiomycota</taxon>
        <taxon>Ustilaginomycotina</taxon>
        <taxon>Exobasidiomycetes</taxon>
        <taxon>Tilletiales</taxon>
        <taxon>Tilletiaceae</taxon>
        <taxon>Tilletia</taxon>
    </lineage>
</organism>
<evidence type="ECO:0000256" key="10">
    <source>
        <dbReference type="ARBA" id="ARBA00023201"/>
    </source>
</evidence>
<feature type="transmembrane region" description="Helical" evidence="12">
    <location>
        <begin position="218"/>
        <end position="237"/>
    </location>
</feature>
<feature type="transmembrane region" description="Helical" evidence="12">
    <location>
        <begin position="39"/>
        <end position="58"/>
    </location>
</feature>
<keyword evidence="3" id="KW-0813">Transport</keyword>
<dbReference type="EMBL" id="JAPDMQ010000475">
    <property type="protein sequence ID" value="KAK0524008.1"/>
    <property type="molecule type" value="Genomic_DNA"/>
</dbReference>
<feature type="transmembrane region" description="Helical" evidence="12">
    <location>
        <begin position="109"/>
        <end position="130"/>
    </location>
</feature>
<reference evidence="14" key="1">
    <citation type="journal article" date="2023" name="PhytoFront">
        <title>Draft Genome Resources of Seven Strains of Tilletia horrida, Causal Agent of Kernel Smut of Rice.</title>
        <authorList>
            <person name="Khanal S."/>
            <person name="Antony Babu S."/>
            <person name="Zhou X.G."/>
        </authorList>
    </citation>
    <scope>NUCLEOTIDE SEQUENCE</scope>
    <source>
        <strain evidence="14">TX3</strain>
    </source>
</reference>
<accession>A0AAN6G9D6</accession>
<proteinExistence type="inferred from homology"/>
<feature type="transmembrane region" description="Helical" evidence="12">
    <location>
        <begin position="306"/>
        <end position="325"/>
    </location>
</feature>
<evidence type="ECO:0000256" key="4">
    <source>
        <dbReference type="ARBA" id="ARBA00022449"/>
    </source>
</evidence>
<evidence type="ECO:0000256" key="8">
    <source>
        <dbReference type="ARBA" id="ARBA00023065"/>
    </source>
</evidence>
<dbReference type="InterPro" id="IPR004712">
    <property type="entry name" value="Na+/H+_antiporter_fungi"/>
</dbReference>
<comment type="similarity">
    <text evidence="2">Belongs to the fungal Na(+)/H(+) exchanger family.</text>
</comment>
<comment type="caution">
    <text evidence="14">The sequence shown here is derived from an EMBL/GenBank/DDBJ whole genome shotgun (WGS) entry which is preliminary data.</text>
</comment>
<keyword evidence="10" id="KW-0739">Sodium transport</keyword>
<feature type="transmembrane region" description="Helical" evidence="12">
    <location>
        <begin position="12"/>
        <end position="32"/>
    </location>
</feature>
<feature type="compositionally biased region" description="Basic and acidic residues" evidence="11">
    <location>
        <begin position="518"/>
        <end position="530"/>
    </location>
</feature>
<evidence type="ECO:0000256" key="11">
    <source>
        <dbReference type="SAM" id="MobiDB-lite"/>
    </source>
</evidence>
<evidence type="ECO:0000256" key="12">
    <source>
        <dbReference type="SAM" id="Phobius"/>
    </source>
</evidence>
<dbReference type="FunFam" id="1.20.1530.20:FF:000015">
    <property type="entry name" value="Na(+)/H(+) antiporter 2"/>
    <property type="match status" value="1"/>
</dbReference>
<dbReference type="Gene3D" id="1.20.1530.20">
    <property type="match status" value="1"/>
</dbReference>
<dbReference type="GO" id="GO:0120029">
    <property type="term" value="P:proton export across plasma membrane"/>
    <property type="evidence" value="ECO:0007669"/>
    <property type="project" value="InterPro"/>
</dbReference>
<evidence type="ECO:0000256" key="1">
    <source>
        <dbReference type="ARBA" id="ARBA00004141"/>
    </source>
</evidence>
<evidence type="ECO:0000313" key="15">
    <source>
        <dbReference type="Proteomes" id="UP001176521"/>
    </source>
</evidence>
<dbReference type="Proteomes" id="UP001176521">
    <property type="component" value="Unassembled WGS sequence"/>
</dbReference>
<evidence type="ECO:0000256" key="2">
    <source>
        <dbReference type="ARBA" id="ARBA00005248"/>
    </source>
</evidence>
<feature type="domain" description="Cation/H+ exchanger transmembrane" evidence="13">
    <location>
        <begin position="30"/>
        <end position="429"/>
    </location>
</feature>
<dbReference type="PANTHER" id="PTHR31382:SF1">
    <property type="entry name" value="SODIUM ION_PROTON EXCHANGER (EUROFUNG)"/>
    <property type="match status" value="1"/>
</dbReference>
<comment type="subcellular location">
    <subcellularLocation>
        <location evidence="1">Membrane</location>
        <topology evidence="1">Multi-pass membrane protein</topology>
    </subcellularLocation>
</comment>
<dbReference type="GO" id="GO:0042391">
    <property type="term" value="P:regulation of membrane potential"/>
    <property type="evidence" value="ECO:0007669"/>
    <property type="project" value="InterPro"/>
</dbReference>
<feature type="compositionally biased region" description="Polar residues" evidence="11">
    <location>
        <begin position="638"/>
        <end position="647"/>
    </location>
</feature>
<feature type="compositionally biased region" description="Polar residues" evidence="11">
    <location>
        <begin position="668"/>
        <end position="685"/>
    </location>
</feature>
<evidence type="ECO:0000313" key="14">
    <source>
        <dbReference type="EMBL" id="KAK0524008.1"/>
    </source>
</evidence>
<dbReference type="InterPro" id="IPR038770">
    <property type="entry name" value="Na+/solute_symporter_sf"/>
</dbReference>
<feature type="transmembrane region" description="Helical" evidence="12">
    <location>
        <begin position="257"/>
        <end position="285"/>
    </location>
</feature>
<evidence type="ECO:0000256" key="7">
    <source>
        <dbReference type="ARBA" id="ARBA00023053"/>
    </source>
</evidence>
<dbReference type="AlphaFoldDB" id="A0AAN6G9D6"/>
<feature type="transmembrane region" description="Helical" evidence="12">
    <location>
        <begin position="371"/>
        <end position="388"/>
    </location>
</feature>
<dbReference type="Pfam" id="PF00999">
    <property type="entry name" value="Na_H_Exchanger"/>
    <property type="match status" value="1"/>
</dbReference>
<dbReference type="GO" id="GO:0036376">
    <property type="term" value="P:sodium ion export across plasma membrane"/>
    <property type="evidence" value="ECO:0007669"/>
    <property type="project" value="InterPro"/>
</dbReference>
<dbReference type="GO" id="GO:0015385">
    <property type="term" value="F:sodium:proton antiporter activity"/>
    <property type="evidence" value="ECO:0007669"/>
    <property type="project" value="InterPro"/>
</dbReference>
<keyword evidence="7" id="KW-0915">Sodium</keyword>
<sequence length="764" mass="83066">MPESPIHTDLSQVSKTFAVLGGFIVSYGLISYVAKERLYLSEPMIAMTVGILVGPYVLNWVNPDEWASEEMVNEITYQFTRLVLGTQVLFTGISLPAKYLRKEIISLSVLLTLIMTIAWFVTSLLVWGLIPNLSFLEALTIGAAVTPTDPVLSNSIVKGRFADKHVPSAVRNIINAEAGANDGLGFPFLFLALYLLARFDQDRGTSVGEEIGRWAYGVLVYQILLSIAYGWVVGYVARKTLRWAEERQLIDRESFFAYGLALALFTLGTTGLFGSDDIFACFVAGNSFTWDDRYRIRSEESDVQDILDMLLNNAAFLYLGLIIPWDAYTNIAEGLSPWRVVVLAILVLLLRRPPWVMAAFKIIPALSNWKEAAFTGWFGPIGVGAIFYGQVALRELPNDELRRRLREIYNPIILFLVFASVLCHGITIPVAKLGPNVVRRTATLTQTRSITFSRPTSRPASEKGDKEPWNPFHSLAYGVLDIFCFWRKDSFWRRKPAEPNSIRGKSISGPAHAVKQRVVSEQRLREHEAEGEGGSSGSETADGQQTGVREKDMAGSGSSDEEMQQGAQTAEADDGGREAGVPRSVRPPPPSLTLPLAHTFSEVQRSSSATAPSTPPATGTLPSTPSYIQAQQHKRLSKTPTSILMQPSASASSSSMHLAGNGAGAEATGSSSVPTPRAGTPTTQFRLPGEEAPSTPGSGAGARLQHLRQMLEAEMGRERKEAAEETAAGWPAEIKARLAAEEAAAAQTDKRQSSGQQDGGAGSA</sequence>
<feature type="region of interest" description="Disordered" evidence="11">
    <location>
        <begin position="740"/>
        <end position="764"/>
    </location>
</feature>
<evidence type="ECO:0000256" key="5">
    <source>
        <dbReference type="ARBA" id="ARBA00022692"/>
    </source>
</evidence>
<feature type="transmembrane region" description="Helical" evidence="12">
    <location>
        <begin position="331"/>
        <end position="350"/>
    </location>
</feature>
<feature type="transmembrane region" description="Helical" evidence="12">
    <location>
        <begin position="78"/>
        <end position="97"/>
    </location>
</feature>